<feature type="region of interest" description="Disordered" evidence="1">
    <location>
        <begin position="218"/>
        <end position="240"/>
    </location>
</feature>
<proteinExistence type="predicted"/>
<feature type="compositionally biased region" description="Polar residues" evidence="1">
    <location>
        <begin position="90"/>
        <end position="102"/>
    </location>
</feature>
<name>A0ABU6WMH1_9FABA</name>
<dbReference type="EMBL" id="JASCZI010182106">
    <property type="protein sequence ID" value="MED6187042.1"/>
    <property type="molecule type" value="Genomic_DNA"/>
</dbReference>
<feature type="compositionally biased region" description="Low complexity" evidence="1">
    <location>
        <begin position="78"/>
        <end position="89"/>
    </location>
</feature>
<sequence>MNKTLKEAWELIESVADNNQHFKTRATSAAKGVYEVAPSESTILAKSLVDIAAMLKEIKEGQQPQGWRYNQQNRWNSPQQPQQTQFCQPYTYSQPQNSQNPRYQPPHARKTYPPPNVPPLNYEETLRAYQQDSREMKNTQKRFELSHITELLHKFTNQPTINPQSQPSTSSPLPSQPFLNPKGGINMVHNEVVQEEKEEDEKEEGEDDWLYELLAELASSDESEDGEEVEEEIEEEVVEKQDEEKTFFIATVFGGGKKVELEIPITCEDPGPCLVTCKI</sequence>
<protein>
    <submittedName>
        <fullName evidence="2">Uncharacterized protein</fullName>
    </submittedName>
</protein>
<reference evidence="2 3" key="1">
    <citation type="journal article" date="2023" name="Plants (Basel)">
        <title>Bridging the Gap: Combining Genomics and Transcriptomics Approaches to Understand Stylosanthes scabra, an Orphan Legume from the Brazilian Caatinga.</title>
        <authorList>
            <person name="Ferreira-Neto J.R.C."/>
            <person name="da Silva M.D."/>
            <person name="Binneck E."/>
            <person name="de Melo N.F."/>
            <person name="da Silva R.H."/>
            <person name="de Melo A.L.T.M."/>
            <person name="Pandolfi V."/>
            <person name="Bustamante F.O."/>
            <person name="Brasileiro-Vidal A.C."/>
            <person name="Benko-Iseppon A.M."/>
        </authorList>
    </citation>
    <scope>NUCLEOTIDE SEQUENCE [LARGE SCALE GENOMIC DNA]</scope>
    <source>
        <tissue evidence="2">Leaves</tissue>
    </source>
</reference>
<comment type="caution">
    <text evidence="2">The sequence shown here is derived from an EMBL/GenBank/DDBJ whole genome shotgun (WGS) entry which is preliminary data.</text>
</comment>
<feature type="region of interest" description="Disordered" evidence="1">
    <location>
        <begin position="62"/>
        <end position="119"/>
    </location>
</feature>
<keyword evidence="3" id="KW-1185">Reference proteome</keyword>
<dbReference type="Proteomes" id="UP001341840">
    <property type="component" value="Unassembled WGS sequence"/>
</dbReference>
<evidence type="ECO:0000313" key="2">
    <source>
        <dbReference type="EMBL" id="MED6187042.1"/>
    </source>
</evidence>
<feature type="compositionally biased region" description="Acidic residues" evidence="1">
    <location>
        <begin position="219"/>
        <end position="237"/>
    </location>
</feature>
<gene>
    <name evidence="2" type="ORF">PIB30_072615</name>
</gene>
<accession>A0ABU6WMH1</accession>
<evidence type="ECO:0000256" key="1">
    <source>
        <dbReference type="SAM" id="MobiDB-lite"/>
    </source>
</evidence>
<evidence type="ECO:0000313" key="3">
    <source>
        <dbReference type="Proteomes" id="UP001341840"/>
    </source>
</evidence>
<organism evidence="2 3">
    <name type="scientific">Stylosanthes scabra</name>
    <dbReference type="NCBI Taxonomy" id="79078"/>
    <lineage>
        <taxon>Eukaryota</taxon>
        <taxon>Viridiplantae</taxon>
        <taxon>Streptophyta</taxon>
        <taxon>Embryophyta</taxon>
        <taxon>Tracheophyta</taxon>
        <taxon>Spermatophyta</taxon>
        <taxon>Magnoliopsida</taxon>
        <taxon>eudicotyledons</taxon>
        <taxon>Gunneridae</taxon>
        <taxon>Pentapetalae</taxon>
        <taxon>rosids</taxon>
        <taxon>fabids</taxon>
        <taxon>Fabales</taxon>
        <taxon>Fabaceae</taxon>
        <taxon>Papilionoideae</taxon>
        <taxon>50 kb inversion clade</taxon>
        <taxon>dalbergioids sensu lato</taxon>
        <taxon>Dalbergieae</taxon>
        <taxon>Pterocarpus clade</taxon>
        <taxon>Stylosanthes</taxon>
    </lineage>
</organism>
<feature type="compositionally biased region" description="Polar residues" evidence="1">
    <location>
        <begin position="62"/>
        <end position="77"/>
    </location>
</feature>